<evidence type="ECO:0000313" key="1">
    <source>
        <dbReference type="EMBL" id="EGZ17938.1"/>
    </source>
</evidence>
<dbReference type="Proteomes" id="UP000002640">
    <property type="component" value="Unassembled WGS sequence"/>
</dbReference>
<evidence type="ECO:0000313" key="2">
    <source>
        <dbReference type="Proteomes" id="UP000002640"/>
    </source>
</evidence>
<organism evidence="1 2">
    <name type="scientific">Phytophthora sojae (strain P6497)</name>
    <name type="common">Soybean stem and root rot agent</name>
    <name type="synonym">Phytophthora megasperma f. sp. glycines</name>
    <dbReference type="NCBI Taxonomy" id="1094619"/>
    <lineage>
        <taxon>Eukaryota</taxon>
        <taxon>Sar</taxon>
        <taxon>Stramenopiles</taxon>
        <taxon>Oomycota</taxon>
        <taxon>Peronosporomycetes</taxon>
        <taxon>Peronosporales</taxon>
        <taxon>Peronosporaceae</taxon>
        <taxon>Phytophthora</taxon>
    </lineage>
</organism>
<dbReference type="KEGG" id="psoj:PHYSODRAFT_300825"/>
<dbReference type="RefSeq" id="XP_009526996.1">
    <property type="nucleotide sequence ID" value="XM_009528701.1"/>
</dbReference>
<accession>G4ZFK1</accession>
<sequence length="150" mass="16724">MPANDNSTLQPLSVLSARAATQGTRQDHDSAVRKFEAFLRLEHRFSYDDGSDVDVENVENAGHLKYLSSIRVVVESFVHRKRKTLKKVPPGTAPANRAPMITPEDLRIIRNALFAEKTVLAIKTRTLANVQWSVKGRISDIVGLDFGDIQ</sequence>
<reference evidence="1 2" key="1">
    <citation type="journal article" date="2006" name="Science">
        <title>Phytophthora genome sequences uncover evolutionary origins and mechanisms of pathogenesis.</title>
        <authorList>
            <person name="Tyler B.M."/>
            <person name="Tripathy S."/>
            <person name="Zhang X."/>
            <person name="Dehal P."/>
            <person name="Jiang R.H."/>
            <person name="Aerts A."/>
            <person name="Arredondo F.D."/>
            <person name="Baxter L."/>
            <person name="Bensasson D."/>
            <person name="Beynon J.L."/>
            <person name="Chapman J."/>
            <person name="Damasceno C.M."/>
            <person name="Dorrance A.E."/>
            <person name="Dou D."/>
            <person name="Dickerman A.W."/>
            <person name="Dubchak I.L."/>
            <person name="Garbelotto M."/>
            <person name="Gijzen M."/>
            <person name="Gordon S.G."/>
            <person name="Govers F."/>
            <person name="Grunwald N.J."/>
            <person name="Huang W."/>
            <person name="Ivors K.L."/>
            <person name="Jones R.W."/>
            <person name="Kamoun S."/>
            <person name="Krampis K."/>
            <person name="Lamour K.H."/>
            <person name="Lee M.K."/>
            <person name="McDonald W.H."/>
            <person name="Medina M."/>
            <person name="Meijer H.J."/>
            <person name="Nordberg E.K."/>
            <person name="Maclean D.J."/>
            <person name="Ospina-Giraldo M.D."/>
            <person name="Morris P.F."/>
            <person name="Phuntumart V."/>
            <person name="Putnam N.H."/>
            <person name="Rash S."/>
            <person name="Rose J.K."/>
            <person name="Sakihama Y."/>
            <person name="Salamov A.A."/>
            <person name="Savidor A."/>
            <person name="Scheuring C.F."/>
            <person name="Smith B.M."/>
            <person name="Sobral B.W."/>
            <person name="Terry A."/>
            <person name="Torto-Alalibo T.A."/>
            <person name="Win J."/>
            <person name="Xu Z."/>
            <person name="Zhang H."/>
            <person name="Grigoriev I.V."/>
            <person name="Rokhsar D.S."/>
            <person name="Boore J.L."/>
        </authorList>
    </citation>
    <scope>NUCLEOTIDE SEQUENCE [LARGE SCALE GENOMIC DNA]</scope>
    <source>
        <strain evidence="1 2">P6497</strain>
    </source>
</reference>
<gene>
    <name evidence="1" type="ORF">PHYSODRAFT_300825</name>
</gene>
<dbReference type="InParanoid" id="G4ZFK1"/>
<keyword evidence="2" id="KW-1185">Reference proteome</keyword>
<protein>
    <submittedName>
        <fullName evidence="1">Uncharacterized protein</fullName>
    </submittedName>
</protein>
<proteinExistence type="predicted"/>
<name>G4ZFK1_PHYSP</name>
<dbReference type="EMBL" id="JH159154">
    <property type="protein sequence ID" value="EGZ17938.1"/>
    <property type="molecule type" value="Genomic_DNA"/>
</dbReference>
<dbReference type="GeneID" id="20641905"/>
<dbReference type="AlphaFoldDB" id="G4ZFK1"/>